<sequence length="165" mass="19595">MVFYKEVPIDVNYKTIKVKERIFYKSVNTQNSNGDISLAALEVDNDNSAAVRLMAKTSMRKECVYKKNSLIKKKRYSDQFKDPLFIQKDTYRKLKMIEKFSTQDRNIESMIEKYKDSVSQCIFILKNEFNLPAKEVFTAFDLKKYGYTLEDFNSEEESHYEHENE</sequence>
<dbReference type="InParanoid" id="J8ZZV1"/>
<dbReference type="InterPro" id="IPR031509">
    <property type="entry name" value="Mei5-like"/>
</dbReference>
<reference evidence="1 2" key="1">
    <citation type="submission" date="2011-08" db="EMBL/GenBank/DDBJ databases">
        <authorList>
            <person name="Liu Z.J."/>
            <person name="Shi F.L."/>
            <person name="Lu J.Q."/>
            <person name="Li M."/>
            <person name="Wang Z.L."/>
        </authorList>
    </citation>
    <scope>NUCLEOTIDE SEQUENCE [LARGE SCALE GENOMIC DNA]</scope>
    <source>
        <strain evidence="1 2">USNM 41457</strain>
    </source>
</reference>
<proteinExistence type="predicted"/>
<evidence type="ECO:0000313" key="1">
    <source>
        <dbReference type="EMBL" id="EJW05168.1"/>
    </source>
</evidence>
<dbReference type="Proteomes" id="UP000003163">
    <property type="component" value="Unassembled WGS sequence"/>
</dbReference>
<evidence type="ECO:0000313" key="2">
    <source>
        <dbReference type="Proteomes" id="UP000003163"/>
    </source>
</evidence>
<name>J8ZZV1_EDHAE</name>
<dbReference type="VEuPathDB" id="MicrosporidiaDB:EDEG_00749"/>
<gene>
    <name evidence="1" type="ORF">EDEG_00749</name>
</gene>
<dbReference type="OrthoDB" id="2195410at2759"/>
<dbReference type="EMBL" id="AFBI03000009">
    <property type="protein sequence ID" value="EJW05168.1"/>
    <property type="molecule type" value="Genomic_DNA"/>
</dbReference>
<dbReference type="STRING" id="1003232.J8ZZV1"/>
<accession>J8ZZV1</accession>
<comment type="caution">
    <text evidence="1">The sequence shown here is derived from an EMBL/GenBank/DDBJ whole genome shotgun (WGS) entry which is preliminary data.</text>
</comment>
<organism evidence="1 2">
    <name type="scientific">Edhazardia aedis (strain USNM 41457)</name>
    <name type="common">Microsporidian parasite</name>
    <dbReference type="NCBI Taxonomy" id="1003232"/>
    <lineage>
        <taxon>Eukaryota</taxon>
        <taxon>Fungi</taxon>
        <taxon>Fungi incertae sedis</taxon>
        <taxon>Microsporidia</taxon>
        <taxon>Edhazardia</taxon>
    </lineage>
</organism>
<keyword evidence="2" id="KW-1185">Reference proteome</keyword>
<reference evidence="2" key="2">
    <citation type="submission" date="2015-07" db="EMBL/GenBank/DDBJ databases">
        <title>Contrasting host-pathogen interactions and genome evolution in two generalist and specialist microsporidian pathogens of mosquitoes.</title>
        <authorList>
            <consortium name="The Broad Institute Genomics Platform"/>
            <consortium name="The Broad Institute Genome Sequencing Center for Infectious Disease"/>
            <person name="Cuomo C.A."/>
            <person name="Sanscrainte N.D."/>
            <person name="Goldberg J.M."/>
            <person name="Heiman D."/>
            <person name="Young S."/>
            <person name="Zeng Q."/>
            <person name="Becnel J.J."/>
            <person name="Birren B.W."/>
        </authorList>
    </citation>
    <scope>NUCLEOTIDE SEQUENCE [LARGE SCALE GENOMIC DNA]</scope>
    <source>
        <strain evidence="2">USNM 41457</strain>
    </source>
</reference>
<dbReference type="AlphaFoldDB" id="J8ZZV1"/>
<protein>
    <submittedName>
        <fullName evidence="1">Uncharacterized protein</fullName>
    </submittedName>
</protein>
<dbReference type="HOGENOM" id="CLU_136887_0_0_1"/>
<dbReference type="Pfam" id="PF17021">
    <property type="entry name" value="Mei5_like"/>
    <property type="match status" value="1"/>
</dbReference>